<feature type="region of interest" description="Disordered" evidence="1">
    <location>
        <begin position="129"/>
        <end position="161"/>
    </location>
</feature>
<dbReference type="Proteomes" id="UP000015106">
    <property type="component" value="Chromosome 2"/>
</dbReference>
<evidence type="ECO:0000313" key="3">
    <source>
        <dbReference type="EnsemblPlants" id="TuG1812G0200004034.01.T01.cds272022"/>
    </source>
</evidence>
<reference evidence="4" key="1">
    <citation type="journal article" date="2013" name="Nature">
        <title>Draft genome of the wheat A-genome progenitor Triticum urartu.</title>
        <authorList>
            <person name="Ling H.Q."/>
            <person name="Zhao S."/>
            <person name="Liu D."/>
            <person name="Wang J."/>
            <person name="Sun H."/>
            <person name="Zhang C."/>
            <person name="Fan H."/>
            <person name="Li D."/>
            <person name="Dong L."/>
            <person name="Tao Y."/>
            <person name="Gao C."/>
            <person name="Wu H."/>
            <person name="Li Y."/>
            <person name="Cui Y."/>
            <person name="Guo X."/>
            <person name="Zheng S."/>
            <person name="Wang B."/>
            <person name="Yu K."/>
            <person name="Liang Q."/>
            <person name="Yang W."/>
            <person name="Lou X."/>
            <person name="Chen J."/>
            <person name="Feng M."/>
            <person name="Jian J."/>
            <person name="Zhang X."/>
            <person name="Luo G."/>
            <person name="Jiang Y."/>
            <person name="Liu J."/>
            <person name="Wang Z."/>
            <person name="Sha Y."/>
            <person name="Zhang B."/>
            <person name="Wu H."/>
            <person name="Tang D."/>
            <person name="Shen Q."/>
            <person name="Xue P."/>
            <person name="Zou S."/>
            <person name="Wang X."/>
            <person name="Liu X."/>
            <person name="Wang F."/>
            <person name="Yang Y."/>
            <person name="An X."/>
            <person name="Dong Z."/>
            <person name="Zhang K."/>
            <person name="Zhang X."/>
            <person name="Luo M.C."/>
            <person name="Dvorak J."/>
            <person name="Tong Y."/>
            <person name="Wang J."/>
            <person name="Yang H."/>
            <person name="Li Z."/>
            <person name="Wang D."/>
            <person name="Zhang A."/>
            <person name="Wang J."/>
        </authorList>
    </citation>
    <scope>NUCLEOTIDE SEQUENCE</scope>
    <source>
        <strain evidence="4">cv. G1812</strain>
    </source>
</reference>
<sequence length="161" mass="17029">MAAARAAAERGGHQEAVEILENRRGAVAQSDAARGGDPMIVALEIELRDMRRRVSTRQNYARSGRASMLAGMSAHMQQRGSSSQLQLPSVIAFHDGAVTTTAATHQVSQQAATLPYATPAMLAMLLRSRRAREASAASGQRQPGAPEGAQGSEPTVPKELN</sequence>
<feature type="domain" description="VWA-Hint protein Vwaint" evidence="2">
    <location>
        <begin position="37"/>
        <end position="125"/>
    </location>
</feature>
<keyword evidence="4" id="KW-1185">Reference proteome</keyword>
<dbReference type="Gramene" id="TuG1812G0200004034.01.T01">
    <property type="protein sequence ID" value="TuG1812G0200004034.01.T01.cds272022"/>
    <property type="gene ID" value="TuG1812G0200004034.01"/>
</dbReference>
<evidence type="ECO:0000256" key="1">
    <source>
        <dbReference type="SAM" id="MobiDB-lite"/>
    </source>
</evidence>
<dbReference type="InterPro" id="IPR032838">
    <property type="entry name" value="Vwaint_dom"/>
</dbReference>
<organism evidence="3 4">
    <name type="scientific">Triticum urartu</name>
    <name type="common">Red wild einkorn</name>
    <name type="synonym">Crithodium urartu</name>
    <dbReference type="NCBI Taxonomy" id="4572"/>
    <lineage>
        <taxon>Eukaryota</taxon>
        <taxon>Viridiplantae</taxon>
        <taxon>Streptophyta</taxon>
        <taxon>Embryophyta</taxon>
        <taxon>Tracheophyta</taxon>
        <taxon>Spermatophyta</taxon>
        <taxon>Magnoliopsida</taxon>
        <taxon>Liliopsida</taxon>
        <taxon>Poales</taxon>
        <taxon>Poaceae</taxon>
        <taxon>BOP clade</taxon>
        <taxon>Pooideae</taxon>
        <taxon>Triticodae</taxon>
        <taxon>Triticeae</taxon>
        <taxon>Triticinae</taxon>
        <taxon>Triticum</taxon>
    </lineage>
</organism>
<dbReference type="EnsemblPlants" id="TuG1812G0200004034.01.T01">
    <property type="protein sequence ID" value="TuG1812G0200004034.01.T01.cds272022"/>
    <property type="gene ID" value="TuG1812G0200004034.01"/>
</dbReference>
<dbReference type="Pfam" id="PF14624">
    <property type="entry name" value="Vwaint"/>
    <property type="match status" value="1"/>
</dbReference>
<evidence type="ECO:0000313" key="4">
    <source>
        <dbReference type="Proteomes" id="UP000015106"/>
    </source>
</evidence>
<protein>
    <recommendedName>
        <fullName evidence="2">VWA-Hint protein Vwaint domain-containing protein</fullName>
    </recommendedName>
</protein>
<reference evidence="3" key="3">
    <citation type="submission" date="2022-06" db="UniProtKB">
        <authorList>
            <consortium name="EnsemblPlants"/>
        </authorList>
    </citation>
    <scope>IDENTIFICATION</scope>
</reference>
<reference evidence="3" key="2">
    <citation type="submission" date="2018-03" db="EMBL/GenBank/DDBJ databases">
        <title>The Triticum urartu genome reveals the dynamic nature of wheat genome evolution.</title>
        <authorList>
            <person name="Ling H."/>
            <person name="Ma B."/>
            <person name="Shi X."/>
            <person name="Liu H."/>
            <person name="Dong L."/>
            <person name="Sun H."/>
            <person name="Cao Y."/>
            <person name="Gao Q."/>
            <person name="Zheng S."/>
            <person name="Li Y."/>
            <person name="Yu Y."/>
            <person name="Du H."/>
            <person name="Qi M."/>
            <person name="Li Y."/>
            <person name="Yu H."/>
            <person name="Cui Y."/>
            <person name="Wang N."/>
            <person name="Chen C."/>
            <person name="Wu H."/>
            <person name="Zhao Y."/>
            <person name="Zhang J."/>
            <person name="Li Y."/>
            <person name="Zhou W."/>
            <person name="Zhang B."/>
            <person name="Hu W."/>
            <person name="Eijk M."/>
            <person name="Tang J."/>
            <person name="Witsenboer H."/>
            <person name="Zhao S."/>
            <person name="Li Z."/>
            <person name="Zhang A."/>
            <person name="Wang D."/>
            <person name="Liang C."/>
        </authorList>
    </citation>
    <scope>NUCLEOTIDE SEQUENCE [LARGE SCALE GENOMIC DNA]</scope>
    <source>
        <strain evidence="3">cv. G1812</strain>
    </source>
</reference>
<name>A0A8R7TK49_TRIUA</name>
<proteinExistence type="predicted"/>
<evidence type="ECO:0000259" key="2">
    <source>
        <dbReference type="Pfam" id="PF14624"/>
    </source>
</evidence>
<accession>A0A8R7TK49</accession>
<dbReference type="AlphaFoldDB" id="A0A8R7TK49"/>